<dbReference type="InterPro" id="IPR003593">
    <property type="entry name" value="AAA+_ATPase"/>
</dbReference>
<keyword evidence="4" id="KW-0378">Hydrolase</keyword>
<dbReference type="Pfam" id="PF00005">
    <property type="entry name" value="ABC_tran"/>
    <property type="match status" value="1"/>
</dbReference>
<evidence type="ECO:0000313" key="13">
    <source>
        <dbReference type="Proteomes" id="UP000762110"/>
    </source>
</evidence>
<dbReference type="PROSITE" id="PS50893">
    <property type="entry name" value="ABC_TRANSPORTER_2"/>
    <property type="match status" value="1"/>
</dbReference>
<keyword evidence="2 8" id="KW-0812">Transmembrane</keyword>
<feature type="transmembrane region" description="Helical" evidence="8">
    <location>
        <begin position="310"/>
        <end position="328"/>
    </location>
</feature>
<dbReference type="Pfam" id="PF00664">
    <property type="entry name" value="ABC_membrane"/>
    <property type="match status" value="1"/>
</dbReference>
<evidence type="ECO:0000259" key="10">
    <source>
        <dbReference type="PROSITE" id="PS50929"/>
    </source>
</evidence>
<evidence type="ECO:0000259" key="9">
    <source>
        <dbReference type="PROSITE" id="PS50893"/>
    </source>
</evidence>
<sequence length="721" mass="80572">MSKQARVNKTFTLQQDQADCGVACLLSLIQYYKGSGTLEKLRELSGTNATGTTLLGLYQCANKIGFTAEAFEADMPNLKALNEPCILHVLMEGNLQHYIVYYGFDAYLGIFVVGDPAKGLVELTEIELNKIWQSKTLLQLKPNESFELKRQQNNAKWIWFKNLIKDDVNILTITMVLGILTTVLNLATAIFSQKLIDKILPSGNQQKLITSLILLFLVLLIRAGLSFIRQHFLLLQSKDFNSRIVGSFFKALVHLPKSFFDTRKTGDMITRMNDTSRIQKNIAYISGSVFIDIIILFTTAFFLINYSVTISLVTFAFIPIVALVILSYTKPIKKNQSAVMVASALNESNYIDTINGIMVIKAHGLEKHFTTKINKVYSNLQNQSFALGKLGNRFTITTDVISVVLSIVLITIASFMVLHKQLKVGEMMAIISLAGTLIPAVARLSQINLQLQEAKVAFERMHDFTSVKPEFEEQEITQINFQQLEVKNISFRFAGRKAILQDISFEIAKGEMIAILGESGCGKSTTMAILEKFYQADQGKVLVNNIPIENIYTPNWRSIVATVPQEIKLFNGTLIENIAIGDAKEETLTIVDFCNKNGFNKYFEAMPQGYFTLVGEEGINLSGGQKQLVAVARALYRKPQVLLLDEATAAMDRKTEQFILQLLTQLKNEMGIILITHKMQTAKIADRIYIIESGMITANGSPSKLLETDNFFSQLVSDATI</sequence>
<dbReference type="InterPro" id="IPR017871">
    <property type="entry name" value="ABC_transporter-like_CS"/>
</dbReference>
<dbReference type="InterPro" id="IPR036640">
    <property type="entry name" value="ABC1_TM_sf"/>
</dbReference>
<evidence type="ECO:0000256" key="1">
    <source>
        <dbReference type="ARBA" id="ARBA00004651"/>
    </source>
</evidence>
<dbReference type="Gene3D" id="1.20.1560.10">
    <property type="entry name" value="ABC transporter type 1, transmembrane domain"/>
    <property type="match status" value="1"/>
</dbReference>
<feature type="transmembrane region" description="Helical" evidence="8">
    <location>
        <begin position="400"/>
        <end position="418"/>
    </location>
</feature>
<dbReference type="Gene3D" id="3.40.50.300">
    <property type="entry name" value="P-loop containing nucleotide triphosphate hydrolases"/>
    <property type="match status" value="1"/>
</dbReference>
<evidence type="ECO:0000256" key="5">
    <source>
        <dbReference type="ARBA" id="ARBA00022840"/>
    </source>
</evidence>
<accession>A0ABX2DCY9</accession>
<dbReference type="PROSITE" id="PS50990">
    <property type="entry name" value="PEPTIDASE_C39"/>
    <property type="match status" value="1"/>
</dbReference>
<dbReference type="RefSeq" id="WP_173271032.1">
    <property type="nucleotide sequence ID" value="NZ_JABMKV010000002.1"/>
</dbReference>
<dbReference type="SUPFAM" id="SSF52540">
    <property type="entry name" value="P-loop containing nucleoside triphosphate hydrolases"/>
    <property type="match status" value="1"/>
</dbReference>
<feature type="domain" description="ABC transporter" evidence="9">
    <location>
        <begin position="484"/>
        <end position="718"/>
    </location>
</feature>
<evidence type="ECO:0000256" key="3">
    <source>
        <dbReference type="ARBA" id="ARBA00022741"/>
    </source>
</evidence>
<evidence type="ECO:0000256" key="6">
    <source>
        <dbReference type="ARBA" id="ARBA00022989"/>
    </source>
</evidence>
<dbReference type="CDD" id="cd18570">
    <property type="entry name" value="ABC_6TM_PCAT1_LagD_like"/>
    <property type="match status" value="1"/>
</dbReference>
<feature type="transmembrane region" description="Helical" evidence="8">
    <location>
        <begin position="168"/>
        <end position="188"/>
    </location>
</feature>
<dbReference type="InterPro" id="IPR005074">
    <property type="entry name" value="Peptidase_C39"/>
</dbReference>
<comment type="subcellular location">
    <subcellularLocation>
        <location evidence="1">Cell membrane</location>
        <topology evidence="1">Multi-pass membrane protein</topology>
    </subcellularLocation>
</comment>
<dbReference type="SMART" id="SM00382">
    <property type="entry name" value="AAA"/>
    <property type="match status" value="1"/>
</dbReference>
<gene>
    <name evidence="12" type="ORF">HQN85_08050</name>
</gene>
<dbReference type="EMBL" id="JABMKV010000002">
    <property type="protein sequence ID" value="NQX31672.1"/>
    <property type="molecule type" value="Genomic_DNA"/>
</dbReference>
<evidence type="ECO:0000313" key="12">
    <source>
        <dbReference type="EMBL" id="NQX31672.1"/>
    </source>
</evidence>
<name>A0ABX2DCY9_9SPHI</name>
<keyword evidence="7 8" id="KW-0472">Membrane</keyword>
<dbReference type="Gene3D" id="3.90.70.10">
    <property type="entry name" value="Cysteine proteinases"/>
    <property type="match status" value="1"/>
</dbReference>
<reference evidence="12 13" key="1">
    <citation type="submission" date="2020-05" db="EMBL/GenBank/DDBJ databases">
        <title>Description of Pedobacter foliorum sp. nov.</title>
        <authorList>
            <person name="Qi S."/>
            <person name="Carlier A."/>
            <person name="Cnockaert M."/>
            <person name="Vandamme P."/>
        </authorList>
    </citation>
    <scope>NUCLEOTIDE SEQUENCE [LARGE SCALE GENOMIC DNA]</scope>
    <source>
        <strain evidence="12 13">LMG 31300</strain>
    </source>
</reference>
<protein>
    <submittedName>
        <fullName evidence="12">Peptidase domain-containing ABC transporter</fullName>
    </submittedName>
</protein>
<proteinExistence type="predicted"/>
<evidence type="ECO:0000259" key="11">
    <source>
        <dbReference type="PROSITE" id="PS50990"/>
    </source>
</evidence>
<dbReference type="InterPro" id="IPR003439">
    <property type="entry name" value="ABC_transporter-like_ATP-bd"/>
</dbReference>
<keyword evidence="6 8" id="KW-1133">Transmembrane helix</keyword>
<comment type="caution">
    <text evidence="12">The sequence shown here is derived from an EMBL/GenBank/DDBJ whole genome shotgun (WGS) entry which is preliminary data.</text>
</comment>
<feature type="domain" description="ABC transmembrane type-1" evidence="10">
    <location>
        <begin position="173"/>
        <end position="453"/>
    </location>
</feature>
<keyword evidence="5" id="KW-0067">ATP-binding</keyword>
<dbReference type="PANTHER" id="PTHR43394">
    <property type="entry name" value="ATP-DEPENDENT PERMEASE MDL1, MITOCHONDRIAL"/>
    <property type="match status" value="1"/>
</dbReference>
<dbReference type="SUPFAM" id="SSF90123">
    <property type="entry name" value="ABC transporter transmembrane region"/>
    <property type="match status" value="1"/>
</dbReference>
<dbReference type="Proteomes" id="UP000762110">
    <property type="component" value="Unassembled WGS sequence"/>
</dbReference>
<dbReference type="InterPro" id="IPR011527">
    <property type="entry name" value="ABC1_TM_dom"/>
</dbReference>
<dbReference type="InterPro" id="IPR027417">
    <property type="entry name" value="P-loop_NTPase"/>
</dbReference>
<dbReference type="Pfam" id="PF03412">
    <property type="entry name" value="Peptidase_C39"/>
    <property type="match status" value="1"/>
</dbReference>
<dbReference type="PANTHER" id="PTHR43394:SF1">
    <property type="entry name" value="ATP-BINDING CASSETTE SUB-FAMILY B MEMBER 10, MITOCHONDRIAL"/>
    <property type="match status" value="1"/>
</dbReference>
<keyword evidence="13" id="KW-1185">Reference proteome</keyword>
<organism evidence="12 13">
    <name type="scientific">Pedobacter boryungensis</name>
    <dbReference type="NCBI Taxonomy" id="869962"/>
    <lineage>
        <taxon>Bacteria</taxon>
        <taxon>Pseudomonadati</taxon>
        <taxon>Bacteroidota</taxon>
        <taxon>Sphingobacteriia</taxon>
        <taxon>Sphingobacteriales</taxon>
        <taxon>Sphingobacteriaceae</taxon>
        <taxon>Pedobacter</taxon>
    </lineage>
</organism>
<feature type="transmembrane region" description="Helical" evidence="8">
    <location>
        <begin position="281"/>
        <end position="304"/>
    </location>
</feature>
<evidence type="ECO:0000256" key="2">
    <source>
        <dbReference type="ARBA" id="ARBA00022692"/>
    </source>
</evidence>
<feature type="transmembrane region" description="Helical" evidence="8">
    <location>
        <begin position="208"/>
        <end position="228"/>
    </location>
</feature>
<evidence type="ECO:0000256" key="7">
    <source>
        <dbReference type="ARBA" id="ARBA00023136"/>
    </source>
</evidence>
<evidence type="ECO:0000256" key="8">
    <source>
        <dbReference type="SAM" id="Phobius"/>
    </source>
</evidence>
<evidence type="ECO:0000256" key="4">
    <source>
        <dbReference type="ARBA" id="ARBA00022801"/>
    </source>
</evidence>
<feature type="domain" description="Peptidase C39" evidence="11">
    <location>
        <begin position="14"/>
        <end position="139"/>
    </location>
</feature>
<dbReference type="PROSITE" id="PS50929">
    <property type="entry name" value="ABC_TM1F"/>
    <property type="match status" value="1"/>
</dbReference>
<keyword evidence="3" id="KW-0547">Nucleotide-binding</keyword>
<dbReference type="PROSITE" id="PS00211">
    <property type="entry name" value="ABC_TRANSPORTER_1"/>
    <property type="match status" value="1"/>
</dbReference>
<dbReference type="InterPro" id="IPR039421">
    <property type="entry name" value="Type_1_exporter"/>
</dbReference>